<evidence type="ECO:0000313" key="3">
    <source>
        <dbReference type="EMBL" id="NYI71318.1"/>
    </source>
</evidence>
<dbReference type="EMBL" id="JACBZS010000001">
    <property type="protein sequence ID" value="NYI71318.1"/>
    <property type="molecule type" value="Genomic_DNA"/>
</dbReference>
<keyword evidence="4" id="KW-1185">Reference proteome</keyword>
<name>A0A7Z0D993_9ACTN</name>
<organism evidence="3 4">
    <name type="scientific">Naumannella cuiyingiana</name>
    <dbReference type="NCBI Taxonomy" id="1347891"/>
    <lineage>
        <taxon>Bacteria</taxon>
        <taxon>Bacillati</taxon>
        <taxon>Actinomycetota</taxon>
        <taxon>Actinomycetes</taxon>
        <taxon>Propionibacteriales</taxon>
        <taxon>Propionibacteriaceae</taxon>
        <taxon>Naumannella</taxon>
    </lineage>
</organism>
<proteinExistence type="predicted"/>
<evidence type="ECO:0000313" key="4">
    <source>
        <dbReference type="Proteomes" id="UP000527616"/>
    </source>
</evidence>
<keyword evidence="1" id="KW-0472">Membrane</keyword>
<sequence>MDEPTSDTAIRVLRGLKTPLTLLALLALLFVGFRVGYDWLTAPPPPPEVEPCEPQPVTDGQLKAEQVTVRVFNAGGRRGLAAEVTKALQDKGFVVASTSNYEGDDAGRPAGTMIVGAAPENPEVRLVAGFFRDAEIVGDGRADRSVEIRVGEKYPGFVDDAANRIDYAEPQICLPQLIQPGTAN</sequence>
<feature type="domain" description="LytR/CpsA/Psr regulator C-terminal" evidence="2">
    <location>
        <begin position="66"/>
        <end position="154"/>
    </location>
</feature>
<dbReference type="InterPro" id="IPR027381">
    <property type="entry name" value="LytR/CpsA/Psr_C"/>
</dbReference>
<evidence type="ECO:0000256" key="1">
    <source>
        <dbReference type="SAM" id="Phobius"/>
    </source>
</evidence>
<dbReference type="Gene3D" id="3.30.70.2390">
    <property type="match status" value="1"/>
</dbReference>
<accession>A0A7Z0D993</accession>
<dbReference type="AlphaFoldDB" id="A0A7Z0D993"/>
<feature type="transmembrane region" description="Helical" evidence="1">
    <location>
        <begin position="20"/>
        <end position="37"/>
    </location>
</feature>
<keyword evidence="1" id="KW-1133">Transmembrane helix</keyword>
<dbReference type="RefSeq" id="WP_179445156.1">
    <property type="nucleotide sequence ID" value="NZ_JACBZS010000001.1"/>
</dbReference>
<dbReference type="Proteomes" id="UP000527616">
    <property type="component" value="Unassembled WGS sequence"/>
</dbReference>
<gene>
    <name evidence="3" type="ORF">GGQ54_001878</name>
</gene>
<dbReference type="Pfam" id="PF13399">
    <property type="entry name" value="LytR_C"/>
    <property type="match status" value="1"/>
</dbReference>
<protein>
    <recommendedName>
        <fullName evidence="2">LytR/CpsA/Psr regulator C-terminal domain-containing protein</fullName>
    </recommendedName>
</protein>
<comment type="caution">
    <text evidence="3">The sequence shown here is derived from an EMBL/GenBank/DDBJ whole genome shotgun (WGS) entry which is preliminary data.</text>
</comment>
<reference evidence="3 4" key="1">
    <citation type="submission" date="2020-07" db="EMBL/GenBank/DDBJ databases">
        <title>Sequencing the genomes of 1000 actinobacteria strains.</title>
        <authorList>
            <person name="Klenk H.-P."/>
        </authorList>
    </citation>
    <scope>NUCLEOTIDE SEQUENCE [LARGE SCALE GENOMIC DNA]</scope>
    <source>
        <strain evidence="3 4">DSM 103164</strain>
    </source>
</reference>
<evidence type="ECO:0000259" key="2">
    <source>
        <dbReference type="Pfam" id="PF13399"/>
    </source>
</evidence>
<keyword evidence="1" id="KW-0812">Transmembrane</keyword>